<organism evidence="3 4">
    <name type="scientific">Aspergillus tanneri</name>
    <dbReference type="NCBI Taxonomy" id="1220188"/>
    <lineage>
        <taxon>Eukaryota</taxon>
        <taxon>Fungi</taxon>
        <taxon>Dikarya</taxon>
        <taxon>Ascomycota</taxon>
        <taxon>Pezizomycotina</taxon>
        <taxon>Eurotiomycetes</taxon>
        <taxon>Eurotiomycetidae</taxon>
        <taxon>Eurotiales</taxon>
        <taxon>Aspergillaceae</taxon>
        <taxon>Aspergillus</taxon>
        <taxon>Aspergillus subgen. Circumdati</taxon>
    </lineage>
</organism>
<dbReference type="OrthoDB" id="4757095at2759"/>
<dbReference type="GeneID" id="54333781"/>
<evidence type="ECO:0000313" key="4">
    <source>
        <dbReference type="Proteomes" id="UP000324241"/>
    </source>
</evidence>
<dbReference type="Proteomes" id="UP000324241">
    <property type="component" value="Unassembled WGS sequence"/>
</dbReference>
<reference evidence="3 4" key="1">
    <citation type="submission" date="2019-08" db="EMBL/GenBank/DDBJ databases">
        <title>The genome sequence of a newly discovered highly antifungal drug resistant Aspergillus species, Aspergillus tanneri NIH 1004.</title>
        <authorList>
            <person name="Mounaud S."/>
            <person name="Singh I."/>
            <person name="Joardar V."/>
            <person name="Pakala S."/>
            <person name="Pakala S."/>
            <person name="Venepally P."/>
            <person name="Chung J.K."/>
            <person name="Losada L."/>
            <person name="Nierman W.C."/>
        </authorList>
    </citation>
    <scope>NUCLEOTIDE SEQUENCE [LARGE SCALE GENOMIC DNA]</scope>
    <source>
        <strain evidence="3 4">NIH1004</strain>
    </source>
</reference>
<dbReference type="Pfam" id="PF24864">
    <property type="entry name" value="DUF7730"/>
    <property type="match status" value="1"/>
</dbReference>
<dbReference type="PANTHER" id="PTHR38790">
    <property type="entry name" value="2EXR DOMAIN-CONTAINING PROTEIN-RELATED"/>
    <property type="match status" value="1"/>
</dbReference>
<name>A0A5M9MC63_9EURO</name>
<dbReference type="AlphaFoldDB" id="A0A5M9MC63"/>
<proteinExistence type="predicted"/>
<feature type="region of interest" description="Disordered" evidence="1">
    <location>
        <begin position="122"/>
        <end position="157"/>
    </location>
</feature>
<dbReference type="EMBL" id="QUQM01000008">
    <property type="protein sequence ID" value="KAA8642139.1"/>
    <property type="molecule type" value="Genomic_DNA"/>
</dbReference>
<sequence length="350" mass="41064">MSVVPSFLLRYMWFYPGLTTIQVTHKGFSGKPPLMRLTSDAVANSLRPNVDSRRAAKVATTVGPGLEQPKQVTSSIVTYRNHTHTSRPSAGLSPFQRLPPEIRWQIYQDLFYPHRVEILRCKDKSPDPSRPARYRLYHRQLQPRDTQSQDIRPSTGRRSYPPLPLALIFTCRLMYCETILLFYSTMQFVFISTKSAARFLKITDKDAQSAIRHVELNHVMYNEPRLTEFRVYKFRSDMAWYLVCDDMAQALVSLSVLHVHMTVYDWPIHLEVGERWSFPLLVFGQYGDQLDYAKIRLRMPRFSEEKLRFVARDLEQKIMKPQRFQIREDERLARKLMGSVKAKKILKVVF</sequence>
<comment type="caution">
    <text evidence="3">The sequence shown here is derived from an EMBL/GenBank/DDBJ whole genome shotgun (WGS) entry which is preliminary data.</text>
</comment>
<dbReference type="RefSeq" id="XP_033421501.1">
    <property type="nucleotide sequence ID" value="XM_033575646.1"/>
</dbReference>
<dbReference type="PANTHER" id="PTHR38790:SF8">
    <property type="entry name" value="F-BOX DOMAIN-CONTAINING PROTEIN"/>
    <property type="match status" value="1"/>
</dbReference>
<dbReference type="InterPro" id="IPR056632">
    <property type="entry name" value="DUF7730"/>
</dbReference>
<evidence type="ECO:0000256" key="1">
    <source>
        <dbReference type="SAM" id="MobiDB-lite"/>
    </source>
</evidence>
<dbReference type="VEuPathDB" id="FungiDB:EYZ11_008963"/>
<evidence type="ECO:0000259" key="2">
    <source>
        <dbReference type="Pfam" id="PF24864"/>
    </source>
</evidence>
<gene>
    <name evidence="3" type="ORF">ATNIH1004_011080</name>
</gene>
<accession>A0A5M9MC63</accession>
<feature type="compositionally biased region" description="Polar residues" evidence="1">
    <location>
        <begin position="143"/>
        <end position="152"/>
    </location>
</feature>
<feature type="domain" description="DUF7730" evidence="2">
    <location>
        <begin position="95"/>
        <end position="262"/>
    </location>
</feature>
<evidence type="ECO:0000313" key="3">
    <source>
        <dbReference type="EMBL" id="KAA8642139.1"/>
    </source>
</evidence>
<protein>
    <recommendedName>
        <fullName evidence="2">DUF7730 domain-containing protein</fullName>
    </recommendedName>
</protein>